<comment type="caution">
    <text evidence="2">The sequence shown here is derived from an EMBL/GenBank/DDBJ whole genome shotgun (WGS) entry which is preliminary data.</text>
</comment>
<dbReference type="EMBL" id="JANPWB010000007">
    <property type="protein sequence ID" value="KAJ1170143.1"/>
    <property type="molecule type" value="Genomic_DNA"/>
</dbReference>
<feature type="region of interest" description="Disordered" evidence="1">
    <location>
        <begin position="114"/>
        <end position="134"/>
    </location>
</feature>
<dbReference type="Proteomes" id="UP001066276">
    <property type="component" value="Chromosome 4_1"/>
</dbReference>
<organism evidence="2 3">
    <name type="scientific">Pleurodeles waltl</name>
    <name type="common">Iberian ribbed newt</name>
    <dbReference type="NCBI Taxonomy" id="8319"/>
    <lineage>
        <taxon>Eukaryota</taxon>
        <taxon>Metazoa</taxon>
        <taxon>Chordata</taxon>
        <taxon>Craniata</taxon>
        <taxon>Vertebrata</taxon>
        <taxon>Euteleostomi</taxon>
        <taxon>Amphibia</taxon>
        <taxon>Batrachia</taxon>
        <taxon>Caudata</taxon>
        <taxon>Salamandroidea</taxon>
        <taxon>Salamandridae</taxon>
        <taxon>Pleurodelinae</taxon>
        <taxon>Pleurodeles</taxon>
    </lineage>
</organism>
<reference evidence="2" key="1">
    <citation type="journal article" date="2022" name="bioRxiv">
        <title>Sequencing and chromosome-scale assembly of the giantPleurodeles waltlgenome.</title>
        <authorList>
            <person name="Brown T."/>
            <person name="Elewa A."/>
            <person name="Iarovenko S."/>
            <person name="Subramanian E."/>
            <person name="Araus A.J."/>
            <person name="Petzold A."/>
            <person name="Susuki M."/>
            <person name="Suzuki K.-i.T."/>
            <person name="Hayashi T."/>
            <person name="Toyoda A."/>
            <person name="Oliveira C."/>
            <person name="Osipova E."/>
            <person name="Leigh N.D."/>
            <person name="Simon A."/>
            <person name="Yun M.H."/>
        </authorList>
    </citation>
    <scope>NUCLEOTIDE SEQUENCE</scope>
    <source>
        <strain evidence="2">20211129_DDA</strain>
        <tissue evidence="2">Liver</tissue>
    </source>
</reference>
<dbReference type="AlphaFoldDB" id="A0AAV7T153"/>
<sequence length="249" mass="27495">MEYGGPRPLPESRNLKAKKTCTFISLFSALHPLKQEHNTGDEGGHRLPVRRSIPAEKNAVLVPRPHPRGEAGAYRCRQTSDPLHFQKKKKEGLHMRRLHTDPGSCLKVNKEETVTEARSLEKPSVEYGGPPPQSRSFKAKKTCTFICLFSALRRLNKNTTGGAGLLGEEQRVETGGWRSEAGRHSGSSGTQTTVHLLRHELQLPAHRPAGCRPLSHQVTGVVKTRGHEWSQPADYSSLVGLRHSAAVAF</sequence>
<evidence type="ECO:0000256" key="1">
    <source>
        <dbReference type="SAM" id="MobiDB-lite"/>
    </source>
</evidence>
<gene>
    <name evidence="2" type="ORF">NDU88_002024</name>
</gene>
<feature type="compositionally biased region" description="Basic and acidic residues" evidence="1">
    <location>
        <begin position="114"/>
        <end position="124"/>
    </location>
</feature>
<proteinExistence type="predicted"/>
<evidence type="ECO:0000313" key="3">
    <source>
        <dbReference type="Proteomes" id="UP001066276"/>
    </source>
</evidence>
<keyword evidence="3" id="KW-1185">Reference proteome</keyword>
<accession>A0AAV7T153</accession>
<evidence type="ECO:0000313" key="2">
    <source>
        <dbReference type="EMBL" id="KAJ1170143.1"/>
    </source>
</evidence>
<name>A0AAV7T153_PLEWA</name>
<protein>
    <submittedName>
        <fullName evidence="2">Uncharacterized protein</fullName>
    </submittedName>
</protein>